<name>A0AAV3Q9Z5_LITER</name>
<proteinExistence type="predicted"/>
<dbReference type="AlphaFoldDB" id="A0AAV3Q9Z5"/>
<evidence type="ECO:0008006" key="5">
    <source>
        <dbReference type="Google" id="ProtNLM"/>
    </source>
</evidence>
<feature type="domain" description="Glyoxalase At5g48480-like N-terminal" evidence="2">
    <location>
        <begin position="28"/>
        <end position="93"/>
    </location>
</feature>
<evidence type="ECO:0000259" key="2">
    <source>
        <dbReference type="Pfam" id="PF22656"/>
    </source>
</evidence>
<protein>
    <recommendedName>
        <fullName evidence="5">VOC domain-containing protein</fullName>
    </recommendedName>
</protein>
<dbReference type="Proteomes" id="UP001454036">
    <property type="component" value="Unassembled WGS sequence"/>
</dbReference>
<dbReference type="Pfam" id="PF22650">
    <property type="entry name" value="At5g48480-like_C"/>
    <property type="match status" value="1"/>
</dbReference>
<dbReference type="PANTHER" id="PTHR34109">
    <property type="entry name" value="BNAUNNG04460D PROTEIN-RELATED"/>
    <property type="match status" value="1"/>
</dbReference>
<accession>A0AAV3Q9Z5</accession>
<organism evidence="3 4">
    <name type="scientific">Lithospermum erythrorhizon</name>
    <name type="common">Purple gromwell</name>
    <name type="synonym">Lithospermum officinale var. erythrorhizon</name>
    <dbReference type="NCBI Taxonomy" id="34254"/>
    <lineage>
        <taxon>Eukaryota</taxon>
        <taxon>Viridiplantae</taxon>
        <taxon>Streptophyta</taxon>
        <taxon>Embryophyta</taxon>
        <taxon>Tracheophyta</taxon>
        <taxon>Spermatophyta</taxon>
        <taxon>Magnoliopsida</taxon>
        <taxon>eudicotyledons</taxon>
        <taxon>Gunneridae</taxon>
        <taxon>Pentapetalae</taxon>
        <taxon>asterids</taxon>
        <taxon>lamiids</taxon>
        <taxon>Boraginales</taxon>
        <taxon>Boraginaceae</taxon>
        <taxon>Boraginoideae</taxon>
        <taxon>Lithospermeae</taxon>
        <taxon>Lithospermum</taxon>
    </lineage>
</organism>
<dbReference type="EMBL" id="BAABME010020016">
    <property type="protein sequence ID" value="GAA0159057.1"/>
    <property type="molecule type" value="Genomic_DNA"/>
</dbReference>
<comment type="caution">
    <text evidence="3">The sequence shown here is derived from an EMBL/GenBank/DDBJ whole genome shotgun (WGS) entry which is preliminary data.</text>
</comment>
<dbReference type="SUPFAM" id="SSF54593">
    <property type="entry name" value="Glyoxalase/Bleomycin resistance protein/Dihydroxybiphenyl dioxygenase"/>
    <property type="match status" value="1"/>
</dbReference>
<dbReference type="Gene3D" id="3.10.180.10">
    <property type="entry name" value="2,3-Dihydroxybiphenyl 1,2-Dioxygenase, domain 1"/>
    <property type="match status" value="1"/>
</dbReference>
<dbReference type="PANTHER" id="PTHR34109:SF1">
    <property type="entry name" value="VOC DOMAIN-CONTAINING PROTEIN"/>
    <property type="match status" value="1"/>
</dbReference>
<dbReference type="InterPro" id="IPR054575">
    <property type="entry name" value="At5g48480-like_C"/>
</dbReference>
<dbReference type="InterPro" id="IPR054576">
    <property type="entry name" value="At5g48480-like_N"/>
</dbReference>
<evidence type="ECO:0000259" key="1">
    <source>
        <dbReference type="Pfam" id="PF22650"/>
    </source>
</evidence>
<feature type="domain" description="Glyoxalase At5g48480-like C-terminal" evidence="1">
    <location>
        <begin position="114"/>
        <end position="160"/>
    </location>
</feature>
<evidence type="ECO:0000313" key="3">
    <source>
        <dbReference type="EMBL" id="GAA0159057.1"/>
    </source>
</evidence>
<reference evidence="3 4" key="1">
    <citation type="submission" date="2024-01" db="EMBL/GenBank/DDBJ databases">
        <title>The complete chloroplast genome sequence of Lithospermum erythrorhizon: insights into the phylogenetic relationship among Boraginaceae species and the maternal lineages of purple gromwells.</title>
        <authorList>
            <person name="Okada T."/>
            <person name="Watanabe K."/>
        </authorList>
    </citation>
    <scope>NUCLEOTIDE SEQUENCE [LARGE SCALE GENOMIC DNA]</scope>
</reference>
<sequence length="186" mass="19966">MSDSSNEGQFSDVVQAPAPVKYTALKTQLYVEAPKASDAAKFFKAAFGAVELHRDLRHNKMIKKADADDDQEEYQMLISVQMIINGYIFHVSDFVTHDDTAADLKGVGGASVIYLGTGDVEGAVARAVIAGAISMGEVPAAEVVGEGKVMMKDPYGNVWVIYSTSSPKISSDDDDDEVESRKIAVV</sequence>
<dbReference type="Pfam" id="PF22656">
    <property type="entry name" value="At5g48480-like_N"/>
    <property type="match status" value="1"/>
</dbReference>
<dbReference type="InterPro" id="IPR029068">
    <property type="entry name" value="Glyas_Bleomycin-R_OHBP_Dase"/>
</dbReference>
<evidence type="ECO:0000313" key="4">
    <source>
        <dbReference type="Proteomes" id="UP001454036"/>
    </source>
</evidence>
<gene>
    <name evidence="3" type="ORF">LIER_38784</name>
</gene>
<keyword evidence="4" id="KW-1185">Reference proteome</keyword>